<dbReference type="PANTHER" id="PTHR30629">
    <property type="entry name" value="PROPHAGE INTEGRASE"/>
    <property type="match status" value="1"/>
</dbReference>
<dbReference type="InterPro" id="IPR002104">
    <property type="entry name" value="Integrase_catalytic"/>
</dbReference>
<dbReference type="Pfam" id="PF00589">
    <property type="entry name" value="Phage_integrase"/>
    <property type="match status" value="1"/>
</dbReference>
<dbReference type="InterPro" id="IPR011010">
    <property type="entry name" value="DNA_brk_join_enz"/>
</dbReference>
<keyword evidence="6" id="KW-1160">Virus entry into host cell</keyword>
<evidence type="ECO:0000256" key="2">
    <source>
        <dbReference type="ARBA" id="ARBA00022908"/>
    </source>
</evidence>
<evidence type="ECO:0000259" key="7">
    <source>
        <dbReference type="PROSITE" id="PS51898"/>
    </source>
</evidence>
<evidence type="ECO:0000259" key="8">
    <source>
        <dbReference type="PROSITE" id="PS51900"/>
    </source>
</evidence>
<keyword evidence="3" id="KW-0238">DNA-binding</keyword>
<dbReference type="GO" id="GO:0075713">
    <property type="term" value="P:establishment of integrated proviral latency"/>
    <property type="evidence" value="ECO:0007669"/>
    <property type="project" value="UniProtKB-KW"/>
</dbReference>
<comment type="similarity">
    <text evidence="1">Belongs to the 'phage' integrase family.</text>
</comment>
<gene>
    <name evidence="9" type="ORF">METZ01_LOCUS220349</name>
</gene>
<dbReference type="GO" id="GO:0006310">
    <property type="term" value="P:DNA recombination"/>
    <property type="evidence" value="ECO:0007669"/>
    <property type="project" value="UniProtKB-KW"/>
</dbReference>
<organism evidence="9">
    <name type="scientific">marine metagenome</name>
    <dbReference type="NCBI Taxonomy" id="408172"/>
    <lineage>
        <taxon>unclassified sequences</taxon>
        <taxon>metagenomes</taxon>
        <taxon>ecological metagenomes</taxon>
    </lineage>
</organism>
<evidence type="ECO:0000256" key="5">
    <source>
        <dbReference type="ARBA" id="ARBA00023195"/>
    </source>
</evidence>
<evidence type="ECO:0000313" key="9">
    <source>
        <dbReference type="EMBL" id="SVB67495.1"/>
    </source>
</evidence>
<feature type="domain" description="Tyr recombinase" evidence="7">
    <location>
        <begin position="206"/>
        <end position="379"/>
    </location>
</feature>
<dbReference type="Gene3D" id="1.10.443.10">
    <property type="entry name" value="Intergrase catalytic core"/>
    <property type="match status" value="1"/>
</dbReference>
<evidence type="ECO:0000256" key="6">
    <source>
        <dbReference type="ARBA" id="ARBA00023296"/>
    </source>
</evidence>
<sequence>MFKPDNQVKGLYSKQLKTNDVWVVKAKQRGINKPVTVTLGRVDVINVREARRLAKENLALLASGINPNQKRKTELRAESNKGINLEQAYHSYMELRADLKPSTKKSYQQVMVRCFGDWFMRPIKEITRDDVVKKYNAIRNRIAKRSKRPEKANPRGLAEAQKATRYLNAILNTYLNDVDEDGNRVLPNGNPVAVLKDKRMRTILKPRIRFLKRSEREDLYQELTISSHDHYDGKIKPKEADFVFLLMVSGLRFDEARLLRRENITNSTYTVTDTKNNRDHTLPITPVLEKVFKRNLSDSEWLFSGRNGKAASMSNAIKNISNATGIAFSAHDLRRTAATIAAEHDFSTDQISRLLNHKKKDQTEEYVQKTLQMIRPIVDAIEADIFGFGDYEIKENAAVEF</sequence>
<accession>A0A382FY59</accession>
<dbReference type="Pfam" id="PF13356">
    <property type="entry name" value="Arm-DNA-bind_3"/>
    <property type="match status" value="1"/>
</dbReference>
<feature type="domain" description="Core-binding (CB)" evidence="8">
    <location>
        <begin position="80"/>
        <end position="175"/>
    </location>
</feature>
<evidence type="ECO:0008006" key="10">
    <source>
        <dbReference type="Google" id="ProtNLM"/>
    </source>
</evidence>
<dbReference type="InterPro" id="IPR025166">
    <property type="entry name" value="Integrase_DNA_bind_dom"/>
</dbReference>
<dbReference type="InterPro" id="IPR050808">
    <property type="entry name" value="Phage_Integrase"/>
</dbReference>
<reference evidence="9" key="1">
    <citation type="submission" date="2018-05" db="EMBL/GenBank/DDBJ databases">
        <authorList>
            <person name="Lanie J.A."/>
            <person name="Ng W.-L."/>
            <person name="Kazmierczak K.M."/>
            <person name="Andrzejewski T.M."/>
            <person name="Davidsen T.M."/>
            <person name="Wayne K.J."/>
            <person name="Tettelin H."/>
            <person name="Glass J.I."/>
            <person name="Rusch D."/>
            <person name="Podicherti R."/>
            <person name="Tsui H.-C.T."/>
            <person name="Winkler M.E."/>
        </authorList>
    </citation>
    <scope>NUCLEOTIDE SEQUENCE</scope>
</reference>
<dbReference type="PANTHER" id="PTHR30629:SF2">
    <property type="entry name" value="PROPHAGE INTEGRASE INTS-RELATED"/>
    <property type="match status" value="1"/>
</dbReference>
<dbReference type="GO" id="GO:0003677">
    <property type="term" value="F:DNA binding"/>
    <property type="evidence" value="ECO:0007669"/>
    <property type="project" value="UniProtKB-KW"/>
</dbReference>
<keyword evidence="4" id="KW-0233">DNA recombination</keyword>
<evidence type="ECO:0000256" key="4">
    <source>
        <dbReference type="ARBA" id="ARBA00023172"/>
    </source>
</evidence>
<dbReference type="EMBL" id="UINC01052310">
    <property type="protein sequence ID" value="SVB67495.1"/>
    <property type="molecule type" value="Genomic_DNA"/>
</dbReference>
<dbReference type="SUPFAM" id="SSF56349">
    <property type="entry name" value="DNA breaking-rejoining enzymes"/>
    <property type="match status" value="1"/>
</dbReference>
<dbReference type="InterPro" id="IPR044068">
    <property type="entry name" value="CB"/>
</dbReference>
<dbReference type="AlphaFoldDB" id="A0A382FY59"/>
<dbReference type="GO" id="GO:0015074">
    <property type="term" value="P:DNA integration"/>
    <property type="evidence" value="ECO:0007669"/>
    <property type="project" value="UniProtKB-KW"/>
</dbReference>
<evidence type="ECO:0000256" key="1">
    <source>
        <dbReference type="ARBA" id="ARBA00008857"/>
    </source>
</evidence>
<dbReference type="InterPro" id="IPR013762">
    <property type="entry name" value="Integrase-like_cat_sf"/>
</dbReference>
<dbReference type="InterPro" id="IPR038488">
    <property type="entry name" value="Integrase_DNA-bd_sf"/>
</dbReference>
<keyword evidence="2" id="KW-0229">DNA integration</keyword>
<dbReference type="PROSITE" id="PS51900">
    <property type="entry name" value="CB"/>
    <property type="match status" value="1"/>
</dbReference>
<proteinExistence type="inferred from homology"/>
<dbReference type="GO" id="GO:0046718">
    <property type="term" value="P:symbiont entry into host cell"/>
    <property type="evidence" value="ECO:0007669"/>
    <property type="project" value="UniProtKB-KW"/>
</dbReference>
<protein>
    <recommendedName>
        <fullName evidence="10">Tyr recombinase domain-containing protein</fullName>
    </recommendedName>
</protein>
<dbReference type="PROSITE" id="PS51898">
    <property type="entry name" value="TYR_RECOMBINASE"/>
    <property type="match status" value="1"/>
</dbReference>
<dbReference type="GO" id="GO:0044826">
    <property type="term" value="P:viral genome integration into host DNA"/>
    <property type="evidence" value="ECO:0007669"/>
    <property type="project" value="UniProtKB-KW"/>
</dbReference>
<keyword evidence="5" id="KW-1179">Viral genome integration</keyword>
<name>A0A382FY59_9ZZZZ</name>
<evidence type="ECO:0000256" key="3">
    <source>
        <dbReference type="ARBA" id="ARBA00023125"/>
    </source>
</evidence>
<dbReference type="Gene3D" id="3.30.160.390">
    <property type="entry name" value="Integrase, DNA-binding domain"/>
    <property type="match status" value="1"/>
</dbReference>